<evidence type="ECO:0000256" key="1">
    <source>
        <dbReference type="ARBA" id="ARBA00004155"/>
    </source>
</evidence>
<feature type="region of interest" description="Disordered" evidence="12">
    <location>
        <begin position="571"/>
        <end position="593"/>
    </location>
</feature>
<feature type="transmembrane region" description="Helical" evidence="13">
    <location>
        <begin position="514"/>
        <end position="533"/>
    </location>
</feature>
<keyword evidence="9" id="KW-0458">Lysosome</keyword>
<evidence type="ECO:0000256" key="13">
    <source>
        <dbReference type="SAM" id="Phobius"/>
    </source>
</evidence>
<evidence type="ECO:0000256" key="9">
    <source>
        <dbReference type="ARBA" id="ARBA00023228"/>
    </source>
</evidence>
<accession>A0AAF0DJ25</accession>
<evidence type="ECO:0000256" key="12">
    <source>
        <dbReference type="SAM" id="MobiDB-lite"/>
    </source>
</evidence>
<evidence type="ECO:0000256" key="11">
    <source>
        <dbReference type="ARBA" id="ARBA00025515"/>
    </source>
</evidence>
<evidence type="ECO:0000256" key="8">
    <source>
        <dbReference type="ARBA" id="ARBA00023136"/>
    </source>
</evidence>
<dbReference type="InterPro" id="IPR050854">
    <property type="entry name" value="LMBD1_LysCbl_Transport"/>
</dbReference>
<dbReference type="Proteomes" id="UP001219355">
    <property type="component" value="Chromosome 2"/>
</dbReference>
<evidence type="ECO:0000313" key="15">
    <source>
        <dbReference type="Proteomes" id="UP001219355"/>
    </source>
</evidence>
<feature type="transmembrane region" description="Helical" evidence="13">
    <location>
        <begin position="139"/>
        <end position="162"/>
    </location>
</feature>
<feature type="transmembrane region" description="Helical" evidence="13">
    <location>
        <begin position="378"/>
        <end position="406"/>
    </location>
</feature>
<feature type="region of interest" description="Disordered" evidence="12">
    <location>
        <begin position="246"/>
        <end position="265"/>
    </location>
</feature>
<dbReference type="EMBL" id="CP120628">
    <property type="protein sequence ID" value="WEW58507.1"/>
    <property type="molecule type" value="Genomic_DNA"/>
</dbReference>
<keyword evidence="5" id="KW-0846">Cobalamin</keyword>
<evidence type="ECO:0000256" key="10">
    <source>
        <dbReference type="ARBA" id="ARBA00023285"/>
    </source>
</evidence>
<reference evidence="14" key="1">
    <citation type="submission" date="2023-03" db="EMBL/GenBank/DDBJ databases">
        <title>Emydomyces testavorans Genome Sequence.</title>
        <authorList>
            <person name="Hoyer L."/>
        </authorList>
    </citation>
    <scope>NUCLEOTIDE SEQUENCE</scope>
    <source>
        <strain evidence="14">16-2883</strain>
    </source>
</reference>
<gene>
    <name evidence="14" type="ORF">PRK78_003975</name>
</gene>
<dbReference type="InterPro" id="IPR006876">
    <property type="entry name" value="LMBR1-like_membr_prot"/>
</dbReference>
<protein>
    <recommendedName>
        <fullName evidence="3">Probable lysosomal cobalamin transporter</fullName>
    </recommendedName>
</protein>
<dbReference type="AlphaFoldDB" id="A0AAF0DJ25"/>
<keyword evidence="6 13" id="KW-0812">Transmembrane</keyword>
<name>A0AAF0DJ25_9EURO</name>
<feature type="transmembrane region" description="Helical" evidence="13">
    <location>
        <begin position="7"/>
        <end position="32"/>
    </location>
</feature>
<proteinExistence type="inferred from homology"/>
<feature type="transmembrane region" description="Helical" evidence="13">
    <location>
        <begin position="418"/>
        <end position="442"/>
    </location>
</feature>
<evidence type="ECO:0000256" key="6">
    <source>
        <dbReference type="ARBA" id="ARBA00022692"/>
    </source>
</evidence>
<feature type="transmembrane region" description="Helical" evidence="13">
    <location>
        <begin position="190"/>
        <end position="209"/>
    </location>
</feature>
<dbReference type="GO" id="GO:0031419">
    <property type="term" value="F:cobalamin binding"/>
    <property type="evidence" value="ECO:0007669"/>
    <property type="project" value="UniProtKB-KW"/>
</dbReference>
<dbReference type="PANTHER" id="PTHR16130">
    <property type="entry name" value="LYSOSOMAL COBALAMIN TRANSPORTER-RELATED"/>
    <property type="match status" value="1"/>
</dbReference>
<keyword evidence="10" id="KW-0170">Cobalt</keyword>
<keyword evidence="7 13" id="KW-1133">Transmembrane helix</keyword>
<evidence type="ECO:0000256" key="5">
    <source>
        <dbReference type="ARBA" id="ARBA00022628"/>
    </source>
</evidence>
<sequence length="593" mass="66593">MALLQSTLIWIVYAIVVAILIIVASTFVYVYQTPRDRSAAVTIVCIFTLTALLATVLLLPVDVALVSSTTSSKYGRRKDWATQHEVDKITHSLTVVYYFLYSLDAVLCLLVIPFTYFWYEEYDEVAYEEGWQTTGKRFWGALKYTLVFLSLTIILFLVGFFVPVAKDRKGAHFDLDYFKKLLTENQGERALTFALGLLIVIGIIAYVVYTSTGLAFFPVSFIKSAPSISSPALSANMDSRLEENSERQRQLEGRCGGNPDHLSSKDRRELDSLVREERTLRRRKRLAEASRGQGRSRIVKAWYKLGAVFRPIKLLGGLLLLVFSIVIWVSMLLTCIDKAKNSVCKQKCGYILGKINILNPINWVLVKSASVFPIDYVIFIILVLHLFISSIVGIATVGIRFLWIRIFQIRKGHTSPQALLLATVILTLITLALNYSISMIVVPQYATYGPQTFCDAPSMHLIAPLDCSKHKEYLKPCSELADNLAAKAVCTPSVASTFLNRITLNFPFFGIVDFWAQFVFLGFSLIVFLTSLFRAPKVDDQQLDEDAEEAEEEGLLAATGRRFGATWQDITGRVHDQPESYAGSPGRRLRDGE</sequence>
<keyword evidence="8 13" id="KW-0472">Membrane</keyword>
<evidence type="ECO:0000256" key="2">
    <source>
        <dbReference type="ARBA" id="ARBA00009901"/>
    </source>
</evidence>
<comment type="function">
    <text evidence="11">Probable lysosomal cobalamin transporter. Required to export cobalamin from lysosomes allowing its conversion to cofactors.</text>
</comment>
<keyword evidence="15" id="KW-1185">Reference proteome</keyword>
<dbReference type="PANTHER" id="PTHR16130:SF2">
    <property type="entry name" value="LYSOSOMAL COBALAMIN TRANSPORT ESCORT PROTEIN LMBD1"/>
    <property type="match status" value="1"/>
</dbReference>
<evidence type="ECO:0000256" key="7">
    <source>
        <dbReference type="ARBA" id="ARBA00022989"/>
    </source>
</evidence>
<evidence type="ECO:0000256" key="4">
    <source>
        <dbReference type="ARBA" id="ARBA00022448"/>
    </source>
</evidence>
<comment type="similarity">
    <text evidence="2">Belongs to the LIMR family. LMBRD1 subfamily.</text>
</comment>
<dbReference type="GO" id="GO:0072665">
    <property type="term" value="P:protein localization to vacuole"/>
    <property type="evidence" value="ECO:0007669"/>
    <property type="project" value="TreeGrafter"/>
</dbReference>
<evidence type="ECO:0000256" key="3">
    <source>
        <dbReference type="ARBA" id="ARBA00017088"/>
    </source>
</evidence>
<evidence type="ECO:0000313" key="14">
    <source>
        <dbReference type="EMBL" id="WEW58507.1"/>
    </source>
</evidence>
<feature type="transmembrane region" description="Helical" evidence="13">
    <location>
        <begin position="314"/>
        <end position="336"/>
    </location>
</feature>
<comment type="subcellular location">
    <subcellularLocation>
        <location evidence="1">Lysosome membrane</location>
        <topology evidence="1">Multi-pass membrane protein</topology>
    </subcellularLocation>
</comment>
<keyword evidence="4" id="KW-0813">Transport</keyword>
<dbReference type="Pfam" id="PF04791">
    <property type="entry name" value="LMBR1"/>
    <property type="match status" value="1"/>
</dbReference>
<dbReference type="GO" id="GO:0005774">
    <property type="term" value="C:vacuolar membrane"/>
    <property type="evidence" value="ECO:0007669"/>
    <property type="project" value="TreeGrafter"/>
</dbReference>
<feature type="transmembrane region" description="Helical" evidence="13">
    <location>
        <begin position="348"/>
        <end position="366"/>
    </location>
</feature>
<organism evidence="14 15">
    <name type="scientific">Emydomyces testavorans</name>
    <dbReference type="NCBI Taxonomy" id="2070801"/>
    <lineage>
        <taxon>Eukaryota</taxon>
        <taxon>Fungi</taxon>
        <taxon>Dikarya</taxon>
        <taxon>Ascomycota</taxon>
        <taxon>Pezizomycotina</taxon>
        <taxon>Eurotiomycetes</taxon>
        <taxon>Eurotiomycetidae</taxon>
        <taxon>Onygenales</taxon>
        <taxon>Nannizziopsiaceae</taxon>
        <taxon>Emydomyces</taxon>
    </lineage>
</organism>
<feature type="transmembrane region" description="Helical" evidence="13">
    <location>
        <begin position="95"/>
        <end position="119"/>
    </location>
</feature>
<feature type="transmembrane region" description="Helical" evidence="13">
    <location>
        <begin position="38"/>
        <end position="67"/>
    </location>
</feature>